<dbReference type="InterPro" id="IPR036188">
    <property type="entry name" value="FAD/NAD-bd_sf"/>
</dbReference>
<comment type="cofactor">
    <cofactor evidence="1">
        <name>FAD</name>
        <dbReference type="ChEBI" id="CHEBI:57692"/>
    </cofactor>
</comment>
<dbReference type="PANTHER" id="PTHR43872">
    <property type="entry name" value="MONOOXYGENASE, PUTATIVE (AFU_ORTHOLOGUE AFUA_8G02570)-RELATED"/>
    <property type="match status" value="1"/>
</dbReference>
<organism evidence="8 9">
    <name type="scientific">Nocardioides marmoriginsengisoli</name>
    <dbReference type="NCBI Taxonomy" id="661483"/>
    <lineage>
        <taxon>Bacteria</taxon>
        <taxon>Bacillati</taxon>
        <taxon>Actinomycetota</taxon>
        <taxon>Actinomycetes</taxon>
        <taxon>Propionibacteriales</taxon>
        <taxon>Nocardioidaceae</taxon>
        <taxon>Nocardioides</taxon>
    </lineage>
</organism>
<evidence type="ECO:0000256" key="3">
    <source>
        <dbReference type="ARBA" id="ARBA00022630"/>
    </source>
</evidence>
<dbReference type="GO" id="GO:0004499">
    <property type="term" value="F:N,N-dimethylaniline monooxygenase activity"/>
    <property type="evidence" value="ECO:0007669"/>
    <property type="project" value="InterPro"/>
</dbReference>
<evidence type="ECO:0000256" key="1">
    <source>
        <dbReference type="ARBA" id="ARBA00001974"/>
    </source>
</evidence>
<comment type="caution">
    <text evidence="8">The sequence shown here is derived from an EMBL/GenBank/DDBJ whole genome shotgun (WGS) entry which is preliminary data.</text>
</comment>
<dbReference type="InterPro" id="IPR020946">
    <property type="entry name" value="Flavin_mOase-like"/>
</dbReference>
<evidence type="ECO:0000313" key="9">
    <source>
        <dbReference type="Proteomes" id="UP000267128"/>
    </source>
</evidence>
<evidence type="ECO:0000313" key="8">
    <source>
        <dbReference type="EMBL" id="RNL60694.1"/>
    </source>
</evidence>
<dbReference type="Gene3D" id="3.50.50.60">
    <property type="entry name" value="FAD/NAD(P)-binding domain"/>
    <property type="match status" value="2"/>
</dbReference>
<dbReference type="AlphaFoldDB" id="A0A3N0CB72"/>
<dbReference type="FunFam" id="3.50.50.60:FF:000228">
    <property type="entry name" value="FAD-containing monooxygenase EthA"/>
    <property type="match status" value="1"/>
</dbReference>
<dbReference type="RefSeq" id="WP_123229446.1">
    <property type="nucleotide sequence ID" value="NZ_RJSE01000009.1"/>
</dbReference>
<dbReference type="OrthoDB" id="5168853at2"/>
<protein>
    <submittedName>
        <fullName evidence="8">NAD(P)/FAD-dependent oxidoreductase</fullName>
    </submittedName>
</protein>
<comment type="similarity">
    <text evidence="2">Belongs to the FAD-binding monooxygenase family.</text>
</comment>
<keyword evidence="4" id="KW-0274">FAD</keyword>
<evidence type="ECO:0000256" key="5">
    <source>
        <dbReference type="ARBA" id="ARBA00022857"/>
    </source>
</evidence>
<keyword evidence="6" id="KW-0560">Oxidoreductase</keyword>
<dbReference type="SUPFAM" id="SSF51905">
    <property type="entry name" value="FAD/NAD(P)-binding domain"/>
    <property type="match status" value="1"/>
</dbReference>
<sequence>MTSRLNPAPDFDVLVVGAGLSGIGAGYRLQTECPEKTYAILEARDSIGGTWDLFRYPGIRSDSDMFTLSFPFKPWSNEDSIADGPAILSYIKDTAAEFGIDEKIQFRTKVTSANWSSETSTWTVNVEDRRGTKASKRTITCSFLYACSGYYDYEQGHEPVFPGIDDFAGLVVKPQFWPENLDYAGKKVVIIGSGATAVTLVPSMSEDAAHVTMLQRSPTWIGVVPKKDKVADVLRAGLPAGVAHKVVRTKNIAYQMGVYQFCQRQPKLASKVLLGMTTKILKDPEMVAEHFTPSYNPWDQRLCAVPSADLFKAIRRGKVDVVTDHIDTFVPEGIRLKSGKVLEADIVVPATGLKIQLFGGIVPTVDGAAVDLHENFVWQGCMLTGLPNFALCVGYTNASWTLRGDLTSRLVCKVINEMDKVGAASVIPVPDGPLEGRPLLDIASGYVQRALGDLPQQGHRGAWRVRQNYLLDSATTMRRDLHKTLKFSPPRTAAAGVKASA</sequence>
<dbReference type="PANTHER" id="PTHR43872:SF1">
    <property type="entry name" value="MONOOXYGENASE, PUTATIVE (AFU_ORTHOLOGUE AFUA_8G02570)-RELATED"/>
    <property type="match status" value="1"/>
</dbReference>
<dbReference type="InterPro" id="IPR051820">
    <property type="entry name" value="FAD-binding_MO"/>
</dbReference>
<keyword evidence="3" id="KW-0285">Flavoprotein</keyword>
<gene>
    <name evidence="8" type="ORF">EFK50_20530</name>
</gene>
<dbReference type="GO" id="GO:0050660">
    <property type="term" value="F:flavin adenine dinucleotide binding"/>
    <property type="evidence" value="ECO:0007669"/>
    <property type="project" value="InterPro"/>
</dbReference>
<reference evidence="8 9" key="1">
    <citation type="submission" date="2018-11" db="EMBL/GenBank/DDBJ databases">
        <authorList>
            <person name="Li F."/>
        </authorList>
    </citation>
    <scope>NUCLEOTIDE SEQUENCE [LARGE SCALE GENOMIC DNA]</scope>
    <source>
        <strain evidence="8 9">Gsoil 097</strain>
    </source>
</reference>
<dbReference type="Pfam" id="PF00743">
    <property type="entry name" value="FMO-like"/>
    <property type="match status" value="1"/>
</dbReference>
<dbReference type="Pfam" id="PF13450">
    <property type="entry name" value="NAD_binding_8"/>
    <property type="match status" value="1"/>
</dbReference>
<evidence type="ECO:0000256" key="6">
    <source>
        <dbReference type="ARBA" id="ARBA00023002"/>
    </source>
</evidence>
<accession>A0A3N0CB72</accession>
<evidence type="ECO:0000256" key="7">
    <source>
        <dbReference type="ARBA" id="ARBA00023033"/>
    </source>
</evidence>
<keyword evidence="9" id="KW-1185">Reference proteome</keyword>
<dbReference type="EMBL" id="RJSE01000009">
    <property type="protein sequence ID" value="RNL60694.1"/>
    <property type="molecule type" value="Genomic_DNA"/>
</dbReference>
<keyword evidence="7" id="KW-0503">Monooxygenase</keyword>
<dbReference type="Proteomes" id="UP000267128">
    <property type="component" value="Unassembled WGS sequence"/>
</dbReference>
<proteinExistence type="inferred from homology"/>
<dbReference type="GO" id="GO:0050661">
    <property type="term" value="F:NADP binding"/>
    <property type="evidence" value="ECO:0007669"/>
    <property type="project" value="InterPro"/>
</dbReference>
<evidence type="ECO:0000256" key="4">
    <source>
        <dbReference type="ARBA" id="ARBA00022827"/>
    </source>
</evidence>
<name>A0A3N0CB72_9ACTN</name>
<keyword evidence="5" id="KW-0521">NADP</keyword>
<evidence type="ECO:0000256" key="2">
    <source>
        <dbReference type="ARBA" id="ARBA00010139"/>
    </source>
</evidence>